<dbReference type="InterPro" id="IPR012338">
    <property type="entry name" value="Beta-lactam/transpept-like"/>
</dbReference>
<protein>
    <submittedName>
        <fullName evidence="2">Beta-lactamase family protein</fullName>
    </submittedName>
</protein>
<dbReference type="SUPFAM" id="SSF56601">
    <property type="entry name" value="beta-lactamase/transpeptidase-like"/>
    <property type="match status" value="1"/>
</dbReference>
<dbReference type="AlphaFoldDB" id="A0A5C8HQX4"/>
<reference evidence="2 3" key="1">
    <citation type="submission" date="2019-08" db="EMBL/GenBank/DDBJ databases">
        <authorList>
            <person name="Dong K."/>
        </authorList>
    </citation>
    <scope>NUCLEOTIDE SEQUENCE [LARGE SCALE GENOMIC DNA]</scope>
    <source>
        <strain evidence="2 3">M4-8</strain>
    </source>
</reference>
<dbReference type="InterPro" id="IPR050491">
    <property type="entry name" value="AmpC-like"/>
</dbReference>
<keyword evidence="3" id="KW-1185">Reference proteome</keyword>
<proteinExistence type="predicted"/>
<dbReference type="Proteomes" id="UP000321196">
    <property type="component" value="Unassembled WGS sequence"/>
</dbReference>
<organism evidence="2 3">
    <name type="scientific">Microbacterium mitrae</name>
    <dbReference type="NCBI Taxonomy" id="664640"/>
    <lineage>
        <taxon>Bacteria</taxon>
        <taxon>Bacillati</taxon>
        <taxon>Actinomycetota</taxon>
        <taxon>Actinomycetes</taxon>
        <taxon>Micrococcales</taxon>
        <taxon>Microbacteriaceae</taxon>
        <taxon>Microbacterium</taxon>
    </lineage>
</organism>
<evidence type="ECO:0000313" key="2">
    <source>
        <dbReference type="EMBL" id="TXK06540.1"/>
    </source>
</evidence>
<dbReference type="RefSeq" id="WP_147825345.1">
    <property type="nucleotide sequence ID" value="NZ_BAAARG010000001.1"/>
</dbReference>
<dbReference type="InterPro" id="IPR001466">
    <property type="entry name" value="Beta-lactam-related"/>
</dbReference>
<evidence type="ECO:0000259" key="1">
    <source>
        <dbReference type="Pfam" id="PF00144"/>
    </source>
</evidence>
<dbReference type="Gene3D" id="3.40.710.10">
    <property type="entry name" value="DD-peptidase/beta-lactamase superfamily"/>
    <property type="match status" value="1"/>
</dbReference>
<sequence>MTRTDDAVVAVLPRLEPFLREWIDTQRVMSGVPAVQVAVRRGPELLFSYASGVADTATREPVTTGHAFRIASHSKTFTATLIMQLVERGELSLDATVASLVPELANAPVASRTVRALLGHQAGVERDGTDANWWQRKSLFPNRNELIAELQHDSVYAANEHFHYSNLAYSLLGLIIESVTSRDFNDVALDVVPVLSEYMGDAATIGPDSGVGADVAIVSGHVAPLGYWRDGEAEAVPPVVAPVDTRAQAAATGFWANAETISAWVSAHALGTGLFLSDDAKRLMQRKESTITKNGLTRFYGLGWIQRAIGKRHVIGHSGGFPGHITQTWGDPKTGLAVSVLTNRIDGKASDWATAIIRLLDAAAHEVARSDGDDVADVYGTFWALWGATSVVPLPGVTLQLSPAAVDPAGAMTVMHANNDGALRAVPEDGFADAGEVMRVERDGDGIASITVTGITSWRPDLFAEQRDTLLRGAL</sequence>
<dbReference type="EMBL" id="VRSW01000001">
    <property type="protein sequence ID" value="TXK06540.1"/>
    <property type="molecule type" value="Genomic_DNA"/>
</dbReference>
<gene>
    <name evidence="2" type="ORF">FVP60_06235</name>
</gene>
<evidence type="ECO:0000313" key="3">
    <source>
        <dbReference type="Proteomes" id="UP000321196"/>
    </source>
</evidence>
<accession>A0A5C8HQX4</accession>
<name>A0A5C8HQX4_9MICO</name>
<dbReference type="PANTHER" id="PTHR46825">
    <property type="entry name" value="D-ALANYL-D-ALANINE-CARBOXYPEPTIDASE/ENDOPEPTIDASE AMPH"/>
    <property type="match status" value="1"/>
</dbReference>
<dbReference type="OrthoDB" id="3863176at2"/>
<comment type="caution">
    <text evidence="2">The sequence shown here is derived from an EMBL/GenBank/DDBJ whole genome shotgun (WGS) entry which is preliminary data.</text>
</comment>
<dbReference type="PANTHER" id="PTHR46825:SF9">
    <property type="entry name" value="BETA-LACTAMASE-RELATED DOMAIN-CONTAINING PROTEIN"/>
    <property type="match status" value="1"/>
</dbReference>
<dbReference type="Pfam" id="PF00144">
    <property type="entry name" value="Beta-lactamase"/>
    <property type="match status" value="1"/>
</dbReference>
<feature type="domain" description="Beta-lactamase-related" evidence="1">
    <location>
        <begin position="21"/>
        <end position="347"/>
    </location>
</feature>